<accession>A0A6G1WQS5</accession>
<organism evidence="1">
    <name type="scientific">Sinorhizobium medicae</name>
    <dbReference type="NCBI Taxonomy" id="110321"/>
    <lineage>
        <taxon>Bacteria</taxon>
        <taxon>Pseudomonadati</taxon>
        <taxon>Pseudomonadota</taxon>
        <taxon>Alphaproteobacteria</taxon>
        <taxon>Hyphomicrobiales</taxon>
        <taxon>Rhizobiaceae</taxon>
        <taxon>Sinorhizobium/Ensifer group</taxon>
        <taxon>Sinorhizobium</taxon>
    </lineage>
</organism>
<protein>
    <recommendedName>
        <fullName evidence="2">DUF3168 domain-containing protein</fullName>
    </recommendedName>
</protein>
<sequence length="127" mass="13712">MEEAITALLSGVAGGRRFWTRAPQKQADGSPMPRPYVVLFRIDGVPSYHYRGRDLISSRIQANCYSDTFTSAKQTARALIAAVEGHSTGIIQGIFIEDAGRDVTASDPGEVTPLFAIAVEFTVIHSA</sequence>
<dbReference type="EMBL" id="WISB01000125">
    <property type="protein sequence ID" value="MQW72013.1"/>
    <property type="molecule type" value="Genomic_DNA"/>
</dbReference>
<comment type="caution">
    <text evidence="1">The sequence shown here is derived from an EMBL/GenBank/DDBJ whole genome shotgun (WGS) entry which is preliminary data.</text>
</comment>
<proteinExistence type="predicted"/>
<evidence type="ECO:0000313" key="1">
    <source>
        <dbReference type="EMBL" id="MQW72013.1"/>
    </source>
</evidence>
<name>A0A6G1WQS5_9HYPH</name>
<dbReference type="InterPro" id="IPR021508">
    <property type="entry name" value="Gp17-like"/>
</dbReference>
<dbReference type="AlphaFoldDB" id="A0A6G1WQS5"/>
<dbReference type="RefSeq" id="WP_153413518.1">
    <property type="nucleotide sequence ID" value="NZ_WISB01000125.1"/>
</dbReference>
<reference evidence="1" key="1">
    <citation type="journal article" date="2013" name="Genome Biol.">
        <title>Comparative genomics of the core and accessory genomes of 48 Sinorhizobium strains comprising five genospecies.</title>
        <authorList>
            <person name="Sugawara M."/>
            <person name="Epstein B."/>
            <person name="Badgley B.D."/>
            <person name="Unno T."/>
            <person name="Xu L."/>
            <person name="Reese J."/>
            <person name="Gyaneshwar P."/>
            <person name="Denny R."/>
            <person name="Mudge J."/>
            <person name="Bharti A.K."/>
            <person name="Farmer A.D."/>
            <person name="May G.D."/>
            <person name="Woodward J.E."/>
            <person name="Medigue C."/>
            <person name="Vallenet D."/>
            <person name="Lajus A."/>
            <person name="Rouy Z."/>
            <person name="Martinez-Vaz B."/>
            <person name="Tiffin P."/>
            <person name="Young N.D."/>
            <person name="Sadowsky M.J."/>
        </authorList>
    </citation>
    <scope>NUCLEOTIDE SEQUENCE</scope>
    <source>
        <strain evidence="1">M1</strain>
    </source>
</reference>
<evidence type="ECO:0008006" key="2">
    <source>
        <dbReference type="Google" id="ProtNLM"/>
    </source>
</evidence>
<dbReference type="Pfam" id="PF11367">
    <property type="entry name" value="Tail_completion_gp17"/>
    <property type="match status" value="1"/>
</dbReference>
<gene>
    <name evidence="1" type="ORF">GHJ91_23360</name>
</gene>